<protein>
    <submittedName>
        <fullName evidence="1">Uncharacterized protein</fullName>
    </submittedName>
</protein>
<keyword evidence="2" id="KW-1185">Reference proteome</keyword>
<dbReference type="EMBL" id="CM056810">
    <property type="protein sequence ID" value="KAJ8644742.1"/>
    <property type="molecule type" value="Genomic_DNA"/>
</dbReference>
<reference evidence="1 2" key="1">
    <citation type="journal article" date="2022" name="Hortic Res">
        <title>A haplotype resolved chromosomal level avocado genome allows analysis of novel avocado genes.</title>
        <authorList>
            <person name="Nath O."/>
            <person name="Fletcher S.J."/>
            <person name="Hayward A."/>
            <person name="Shaw L.M."/>
            <person name="Masouleh A.K."/>
            <person name="Furtado A."/>
            <person name="Henry R.J."/>
            <person name="Mitter N."/>
        </authorList>
    </citation>
    <scope>NUCLEOTIDE SEQUENCE [LARGE SCALE GENOMIC DNA]</scope>
    <source>
        <strain evidence="2">cv. Hass</strain>
    </source>
</reference>
<sequence>MRSIGVRKRSLMNEANINPSRVLEDEQDDEKVTRSIGIRKRLFVNEADINPSIVLEGEQDNEKMEVTNYRQAVPRLKCFLDLLIASLDPVFGMLLYRLRVPKSILVFNADNDLGADLKLLMTYYRPWNA</sequence>
<evidence type="ECO:0000313" key="2">
    <source>
        <dbReference type="Proteomes" id="UP001234297"/>
    </source>
</evidence>
<gene>
    <name evidence="1" type="ORF">MRB53_006490</name>
</gene>
<evidence type="ECO:0000313" key="1">
    <source>
        <dbReference type="EMBL" id="KAJ8644742.1"/>
    </source>
</evidence>
<dbReference type="Proteomes" id="UP001234297">
    <property type="component" value="Chromosome 2"/>
</dbReference>
<organism evidence="1 2">
    <name type="scientific">Persea americana</name>
    <name type="common">Avocado</name>
    <dbReference type="NCBI Taxonomy" id="3435"/>
    <lineage>
        <taxon>Eukaryota</taxon>
        <taxon>Viridiplantae</taxon>
        <taxon>Streptophyta</taxon>
        <taxon>Embryophyta</taxon>
        <taxon>Tracheophyta</taxon>
        <taxon>Spermatophyta</taxon>
        <taxon>Magnoliopsida</taxon>
        <taxon>Magnoliidae</taxon>
        <taxon>Laurales</taxon>
        <taxon>Lauraceae</taxon>
        <taxon>Persea</taxon>
    </lineage>
</organism>
<proteinExistence type="predicted"/>
<comment type="caution">
    <text evidence="1">The sequence shown here is derived from an EMBL/GenBank/DDBJ whole genome shotgun (WGS) entry which is preliminary data.</text>
</comment>
<name>A0ACC2MG58_PERAE</name>
<accession>A0ACC2MG58</accession>